<protein>
    <submittedName>
        <fullName evidence="2">Uncharacterized protein</fullName>
    </submittedName>
</protein>
<feature type="transmembrane region" description="Helical" evidence="1">
    <location>
        <begin position="34"/>
        <end position="51"/>
    </location>
</feature>
<keyword evidence="1" id="KW-1133">Transmembrane helix</keyword>
<evidence type="ECO:0000313" key="2">
    <source>
        <dbReference type="EMBL" id="MXO62009.1"/>
    </source>
</evidence>
<proteinExistence type="predicted"/>
<keyword evidence="1" id="KW-0812">Transmembrane</keyword>
<feature type="transmembrane region" description="Helical" evidence="1">
    <location>
        <begin position="125"/>
        <end position="152"/>
    </location>
</feature>
<feature type="transmembrane region" description="Helical" evidence="1">
    <location>
        <begin position="6"/>
        <end position="27"/>
    </location>
</feature>
<feature type="transmembrane region" description="Helical" evidence="1">
    <location>
        <begin position="250"/>
        <end position="268"/>
    </location>
</feature>
<dbReference type="Proteomes" id="UP000445582">
    <property type="component" value="Unassembled WGS sequence"/>
</dbReference>
<feature type="transmembrane region" description="Helical" evidence="1">
    <location>
        <begin position="93"/>
        <end position="113"/>
    </location>
</feature>
<feature type="transmembrane region" description="Helical" evidence="1">
    <location>
        <begin position="197"/>
        <end position="216"/>
    </location>
</feature>
<feature type="transmembrane region" description="Helical" evidence="1">
    <location>
        <begin position="159"/>
        <end position="177"/>
    </location>
</feature>
<accession>A0A844YF80</accession>
<dbReference type="EMBL" id="WTYN01000001">
    <property type="protein sequence ID" value="MXO62009.1"/>
    <property type="molecule type" value="Genomic_DNA"/>
</dbReference>
<dbReference type="OrthoDB" id="5520726at2"/>
<gene>
    <name evidence="2" type="ORF">GRI48_03200</name>
</gene>
<organism evidence="2 3">
    <name type="scientific">Qipengyuania oceanensis</name>
    <dbReference type="NCBI Taxonomy" id="1463597"/>
    <lineage>
        <taxon>Bacteria</taxon>
        <taxon>Pseudomonadati</taxon>
        <taxon>Pseudomonadota</taxon>
        <taxon>Alphaproteobacteria</taxon>
        <taxon>Sphingomonadales</taxon>
        <taxon>Erythrobacteraceae</taxon>
        <taxon>Qipengyuania</taxon>
    </lineage>
</organism>
<evidence type="ECO:0000256" key="1">
    <source>
        <dbReference type="SAM" id="Phobius"/>
    </source>
</evidence>
<keyword evidence="3" id="KW-1185">Reference proteome</keyword>
<dbReference type="AlphaFoldDB" id="A0A844YF80"/>
<name>A0A844YF80_9SPHN</name>
<comment type="caution">
    <text evidence="2">The sequence shown here is derived from an EMBL/GenBank/DDBJ whole genome shotgun (WGS) entry which is preliminary data.</text>
</comment>
<feature type="transmembrane region" description="Helical" evidence="1">
    <location>
        <begin position="63"/>
        <end position="81"/>
    </location>
</feature>
<keyword evidence="1" id="KW-0472">Membrane</keyword>
<reference evidence="2 3" key="1">
    <citation type="submission" date="2019-12" db="EMBL/GenBank/DDBJ databases">
        <title>Genomic-based taxomic classification of the family Erythrobacteraceae.</title>
        <authorList>
            <person name="Xu L."/>
        </authorList>
    </citation>
    <scope>NUCLEOTIDE SEQUENCE [LARGE SCALE GENOMIC DNA]</scope>
    <source>
        <strain evidence="2 3">MCCC 1A09965</strain>
    </source>
</reference>
<sequence length="279" mass="28975">MQPSPARIAACLALALPVLVGIAWMAFAGAPAHYLAINGASLALAFAWIAFGRAPSSPALQRGVVLFLLAILFVPLATGPWQEAVGGGQVSRWLPAGPFMIHAGLLAFPTLAILAARDEGFAPPILFTALLAASLQPDAGTAFAITFAAVGVHDATRDWRIGLVAIVGFVAAIVAALKGELPPVPFVERVFHDALRIAWPAAIVLGLALITSLVLLLRFAPFARRERYAAGGALFGFTLAAVINHYPTPLIGYGAASILGFGLALGFAEPRLRDQTSSG</sequence>
<feature type="transmembrane region" description="Helical" evidence="1">
    <location>
        <begin position="228"/>
        <end position="244"/>
    </location>
</feature>
<evidence type="ECO:0000313" key="3">
    <source>
        <dbReference type="Proteomes" id="UP000445582"/>
    </source>
</evidence>
<dbReference type="RefSeq" id="WP_160671307.1">
    <property type="nucleotide sequence ID" value="NZ_WTYN01000001.1"/>
</dbReference>